<dbReference type="InterPro" id="IPR017026">
    <property type="entry name" value="ImuA"/>
</dbReference>
<dbReference type="Gene3D" id="3.40.50.300">
    <property type="entry name" value="P-loop containing nucleotide triphosphate hydrolases"/>
    <property type="match status" value="1"/>
</dbReference>
<sequence>MPFMSIALPSATPSFQADLSALRADLVRARAARGPALDFGLPQIDARLADGGLDGTGLHEIAAASATLSDDAAATLFAAGIAARFAAKATSDVFWAMTAFDLYAPGLEQVGLDPGQILYAQGHKDSVVLAMAEDALRYGAMACVIAEVKAADMTATRRLQLAASDGQTPMLLYRRHRSRDRCPLSLPSSAMTRWRIGCLASERLSWPGVGRPRWQVELVRQRNGDPFSLELEACDAKGRLALPAAIADRAIARERAASNAA</sequence>
<dbReference type="EMBL" id="AP018817">
    <property type="protein sequence ID" value="BBF70870.1"/>
    <property type="molecule type" value="Genomic_DNA"/>
</dbReference>
<dbReference type="InterPro" id="IPR027417">
    <property type="entry name" value="P-loop_NTPase"/>
</dbReference>
<reference evidence="1" key="1">
    <citation type="submission" date="2018-07" db="EMBL/GenBank/DDBJ databases">
        <title>Complete genome sequence of Sphingomonas bisphenolicum strain AO1, a bisphenol A degradative bacterium isolated from Japanese farm field.</title>
        <authorList>
            <person name="Murakami M."/>
            <person name="Koh M."/>
            <person name="Koba S."/>
            <person name="Matsumura Y."/>
        </authorList>
    </citation>
    <scope>NUCLEOTIDE SEQUENCE</scope>
    <source>
        <strain evidence="1">AO1</strain>
    </source>
</reference>
<dbReference type="Proteomes" id="UP001059971">
    <property type="component" value="Chromosome 1"/>
</dbReference>
<keyword evidence="2" id="KW-1185">Reference proteome</keyword>
<dbReference type="SUPFAM" id="SSF52540">
    <property type="entry name" value="P-loop containing nucleoside triphosphate hydrolases"/>
    <property type="match status" value="1"/>
</dbReference>
<accession>A0ABN5WFS6</accession>
<dbReference type="PIRSF" id="PIRSF034285">
    <property type="entry name" value="UCP034285"/>
    <property type="match status" value="1"/>
</dbReference>
<organism evidence="1 2">
    <name type="scientific">Sphingomonas bisphenolicum</name>
    <dbReference type="NCBI Taxonomy" id="296544"/>
    <lineage>
        <taxon>Bacteria</taxon>
        <taxon>Pseudomonadati</taxon>
        <taxon>Pseudomonadota</taxon>
        <taxon>Alphaproteobacteria</taxon>
        <taxon>Sphingomonadales</taxon>
        <taxon>Sphingomonadaceae</taxon>
        <taxon>Sphingomonas</taxon>
    </lineage>
</organism>
<proteinExistence type="predicted"/>
<protein>
    <recommendedName>
        <fullName evidence="3">Protein ImuA</fullName>
    </recommendedName>
</protein>
<gene>
    <name evidence="1" type="ORF">SBA_ch1_30700</name>
</gene>
<evidence type="ECO:0000313" key="2">
    <source>
        <dbReference type="Proteomes" id="UP001059971"/>
    </source>
</evidence>
<evidence type="ECO:0000313" key="1">
    <source>
        <dbReference type="EMBL" id="BBF70870.1"/>
    </source>
</evidence>
<evidence type="ECO:0008006" key="3">
    <source>
        <dbReference type="Google" id="ProtNLM"/>
    </source>
</evidence>
<name>A0ABN5WFS6_9SPHN</name>